<dbReference type="InParanoid" id="A0A6J1WPU0"/>
<dbReference type="InterPro" id="IPR052464">
    <property type="entry name" value="Synovial_Prolif_Regulator"/>
</dbReference>
<organism evidence="4 5">
    <name type="scientific">Galleria mellonella</name>
    <name type="common">Greater wax moth</name>
    <dbReference type="NCBI Taxonomy" id="7137"/>
    <lineage>
        <taxon>Eukaryota</taxon>
        <taxon>Metazoa</taxon>
        <taxon>Ecdysozoa</taxon>
        <taxon>Arthropoda</taxon>
        <taxon>Hexapoda</taxon>
        <taxon>Insecta</taxon>
        <taxon>Pterygota</taxon>
        <taxon>Neoptera</taxon>
        <taxon>Endopterygota</taxon>
        <taxon>Lepidoptera</taxon>
        <taxon>Glossata</taxon>
        <taxon>Ditrysia</taxon>
        <taxon>Pyraloidea</taxon>
        <taxon>Pyralidae</taxon>
        <taxon>Galleriinae</taxon>
        <taxon>Galleria</taxon>
    </lineage>
</organism>
<comment type="subcellular location">
    <subcellularLocation>
        <location evidence="1">Nucleus</location>
    </subcellularLocation>
</comment>
<gene>
    <name evidence="5" type="primary">LOC113517023</name>
</gene>
<dbReference type="Proteomes" id="UP001652740">
    <property type="component" value="Unplaced"/>
</dbReference>
<protein>
    <submittedName>
        <fullName evidence="5">Uncharacterized protein LOC113517023</fullName>
    </submittedName>
</protein>
<keyword evidence="2" id="KW-0539">Nucleus</keyword>
<proteinExistence type="inferred from homology"/>
<name>A0A6J1WPU0_GALME</name>
<evidence type="ECO:0000256" key="2">
    <source>
        <dbReference type="ARBA" id="ARBA00023242"/>
    </source>
</evidence>
<dbReference type="AlphaFoldDB" id="A0A6J1WPU0"/>
<accession>A0A6J1WPU0</accession>
<evidence type="ECO:0000256" key="1">
    <source>
        <dbReference type="ARBA" id="ARBA00004123"/>
    </source>
</evidence>
<evidence type="ECO:0000313" key="4">
    <source>
        <dbReference type="Proteomes" id="UP001652740"/>
    </source>
</evidence>
<dbReference type="GO" id="GO:0005654">
    <property type="term" value="C:nucleoplasm"/>
    <property type="evidence" value="ECO:0007669"/>
    <property type="project" value="TreeGrafter"/>
</dbReference>
<reference evidence="5" key="1">
    <citation type="submission" date="2025-08" db="UniProtKB">
        <authorList>
            <consortium name="RefSeq"/>
        </authorList>
    </citation>
    <scope>IDENTIFICATION</scope>
    <source>
        <tissue evidence="5">Whole larvae</tissue>
    </source>
</reference>
<comment type="similarity">
    <text evidence="3">Belongs to the SAAL1 family.</text>
</comment>
<evidence type="ECO:0000256" key="3">
    <source>
        <dbReference type="ARBA" id="ARBA00038401"/>
    </source>
</evidence>
<dbReference type="KEGG" id="gmw:113517023"/>
<keyword evidence="4" id="KW-1185">Reference proteome</keyword>
<dbReference type="PANTHER" id="PTHR23424">
    <property type="entry name" value="SERUM AMYLOID A"/>
    <property type="match status" value="1"/>
</dbReference>
<evidence type="ECO:0000313" key="5">
    <source>
        <dbReference type="RefSeq" id="XP_026757341.2"/>
    </source>
</evidence>
<dbReference type="GeneID" id="113517023"/>
<dbReference type="RefSeq" id="XP_026757341.2">
    <property type="nucleotide sequence ID" value="XM_026901540.3"/>
</dbReference>
<sequence>MKPDKETSEGEPAPITGDVIGDTAYSERFVLKILLKLANLDTLKDEIQEKSFEDDLCTLWDMTAERDVVLFLQKHNMLNLLNFALPIIESPRIIEIFIGITGNMCCQKEVVNVLLKMDNFLNFLLENIKTDDSLVLIQLLRLINSSLFLIDHEAVCIWMELFKKIEYSSALYFILKNSSNKDLLVTALENINTICSYCNTEKCRAEFFTHFVTYDALESLTTAFTEITVNQKDKCEKDELERVLVISLQTILNLVGFDKSTDVFKDSKDNVSNMIGIVLKYYETKFVEQKEVDSDLIDVIDSTNTILNIMHLSELSDCEIYFEPSYRIWKALKSILQKDKNGVDNFEEEDKEELREFSNQLKSPLSTFMCVYLANCSEKDLLKALDEVGTDYEEILKLVKNKDKEIKDLVTKRAASYRTRLKENVDS</sequence>
<dbReference type="PANTHER" id="PTHR23424:SF23">
    <property type="entry name" value="PROTEIN SAAL1"/>
    <property type="match status" value="1"/>
</dbReference>